<name>A0ABY2X2P6_9RHOB</name>
<gene>
    <name evidence="8" type="ORF">FGK63_00840</name>
</gene>
<keyword evidence="6 7" id="KW-0472">Membrane</keyword>
<comment type="similarity">
    <text evidence="2">Belongs to the CPA3 antiporters (TC 2.A.63) subunit E family.</text>
</comment>
<dbReference type="Pfam" id="PF01899">
    <property type="entry name" value="MNHE"/>
    <property type="match status" value="1"/>
</dbReference>
<evidence type="ECO:0000256" key="5">
    <source>
        <dbReference type="ARBA" id="ARBA00022989"/>
    </source>
</evidence>
<reference evidence="8 9" key="1">
    <citation type="submission" date="2019-05" db="EMBL/GenBank/DDBJ databases">
        <title>Ruegeria sp. nov., isolated from tidal flat.</title>
        <authorList>
            <person name="Kim W."/>
        </authorList>
    </citation>
    <scope>NUCLEOTIDE SEQUENCE [LARGE SCALE GENOMIC DNA]</scope>
    <source>
        <strain evidence="8 9">CAU 1488</strain>
    </source>
</reference>
<dbReference type="PANTHER" id="PTHR34584:SF1">
    <property type="entry name" value="NA(+)_H(+) ANTIPORTER SUBUNIT E1"/>
    <property type="match status" value="1"/>
</dbReference>
<dbReference type="NCBIfam" id="NF006518">
    <property type="entry name" value="PRK08965.1-2"/>
    <property type="match status" value="1"/>
</dbReference>
<dbReference type="PIRSF" id="PIRSF019239">
    <property type="entry name" value="MrpE"/>
    <property type="match status" value="1"/>
</dbReference>
<evidence type="ECO:0000256" key="4">
    <source>
        <dbReference type="ARBA" id="ARBA00022692"/>
    </source>
</evidence>
<accession>A0ABY2X2P6</accession>
<evidence type="ECO:0000313" key="9">
    <source>
        <dbReference type="Proteomes" id="UP001193035"/>
    </source>
</evidence>
<keyword evidence="9" id="KW-1185">Reference proteome</keyword>
<dbReference type="RefSeq" id="WP_138839706.1">
    <property type="nucleotide sequence ID" value="NZ_VCPD01000001.1"/>
</dbReference>
<keyword evidence="3" id="KW-1003">Cell membrane</keyword>
<evidence type="ECO:0000256" key="2">
    <source>
        <dbReference type="ARBA" id="ARBA00006228"/>
    </source>
</evidence>
<evidence type="ECO:0000256" key="3">
    <source>
        <dbReference type="ARBA" id="ARBA00022475"/>
    </source>
</evidence>
<evidence type="ECO:0000256" key="6">
    <source>
        <dbReference type="ARBA" id="ARBA00023136"/>
    </source>
</evidence>
<dbReference type="EMBL" id="VCPD01000001">
    <property type="protein sequence ID" value="TMV09647.1"/>
    <property type="molecule type" value="Genomic_DNA"/>
</dbReference>
<evidence type="ECO:0000256" key="1">
    <source>
        <dbReference type="ARBA" id="ARBA00004651"/>
    </source>
</evidence>
<keyword evidence="4 7" id="KW-0812">Transmembrane</keyword>
<sequence length="165" mass="18976">MKLLRRIFPHPHLTILLTLVWLLLANKPSLNSLLFGLLLGIVIPFITQPYWPDRPKLRNWPMVVEYILVVLWDIVLANIAVARIILFKRDEDREPNWVSIPLELRTPEAITVLAGTITMTPGTVSCDLSAQGHNLLVHCLDAPDPDAVRDQIKSRYERRLKEIFE</sequence>
<keyword evidence="5 7" id="KW-1133">Transmembrane helix</keyword>
<feature type="transmembrane region" description="Helical" evidence="7">
    <location>
        <begin position="32"/>
        <end position="51"/>
    </location>
</feature>
<dbReference type="Proteomes" id="UP001193035">
    <property type="component" value="Unassembled WGS sequence"/>
</dbReference>
<comment type="caution">
    <text evidence="8">The sequence shown here is derived from an EMBL/GenBank/DDBJ whole genome shotgun (WGS) entry which is preliminary data.</text>
</comment>
<protein>
    <submittedName>
        <fullName evidence="8">Na+/H+ antiporter subunit E</fullName>
    </submittedName>
</protein>
<feature type="transmembrane region" description="Helical" evidence="7">
    <location>
        <begin position="63"/>
        <end position="86"/>
    </location>
</feature>
<proteinExistence type="inferred from homology"/>
<evidence type="ECO:0000313" key="8">
    <source>
        <dbReference type="EMBL" id="TMV09647.1"/>
    </source>
</evidence>
<dbReference type="InterPro" id="IPR002758">
    <property type="entry name" value="Cation_antiport_E"/>
</dbReference>
<comment type="subcellular location">
    <subcellularLocation>
        <location evidence="1">Cell membrane</location>
        <topology evidence="1">Multi-pass membrane protein</topology>
    </subcellularLocation>
</comment>
<dbReference type="PANTHER" id="PTHR34584">
    <property type="entry name" value="NA(+)/H(+) ANTIPORTER SUBUNIT E1"/>
    <property type="match status" value="1"/>
</dbReference>
<organism evidence="8 9">
    <name type="scientific">Ruegeria sediminis</name>
    <dbReference type="NCBI Taxonomy" id="2583820"/>
    <lineage>
        <taxon>Bacteria</taxon>
        <taxon>Pseudomonadati</taxon>
        <taxon>Pseudomonadota</taxon>
        <taxon>Alphaproteobacteria</taxon>
        <taxon>Rhodobacterales</taxon>
        <taxon>Roseobacteraceae</taxon>
        <taxon>Ruegeria</taxon>
    </lineage>
</organism>
<evidence type="ECO:0000256" key="7">
    <source>
        <dbReference type="SAM" id="Phobius"/>
    </source>
</evidence>